<feature type="compositionally biased region" description="Polar residues" evidence="1">
    <location>
        <begin position="212"/>
        <end position="228"/>
    </location>
</feature>
<feature type="compositionally biased region" description="Polar residues" evidence="1">
    <location>
        <begin position="240"/>
        <end position="255"/>
    </location>
</feature>
<proteinExistence type="predicted"/>
<dbReference type="InterPro" id="IPR043502">
    <property type="entry name" value="DNA/RNA_pol_sf"/>
</dbReference>
<evidence type="ECO:0000256" key="1">
    <source>
        <dbReference type="SAM" id="MobiDB-lite"/>
    </source>
</evidence>
<protein>
    <submittedName>
        <fullName evidence="2">Uncharacterized protein</fullName>
    </submittedName>
</protein>
<comment type="caution">
    <text evidence="2">The sequence shown here is derived from an EMBL/GenBank/DDBJ whole genome shotgun (WGS) entry which is preliminary data.</text>
</comment>
<name>A0A371EZZ2_MUCPR</name>
<accession>A0A371EZZ2</accession>
<dbReference type="Proteomes" id="UP000257109">
    <property type="component" value="Unassembled WGS sequence"/>
</dbReference>
<dbReference type="STRING" id="157652.A0A371EZZ2"/>
<dbReference type="Gene3D" id="3.30.70.270">
    <property type="match status" value="1"/>
</dbReference>
<dbReference type="AlphaFoldDB" id="A0A371EZZ2"/>
<dbReference type="PANTHER" id="PTHR24559">
    <property type="entry name" value="TRANSPOSON TY3-I GAG-POL POLYPROTEIN"/>
    <property type="match status" value="1"/>
</dbReference>
<dbReference type="Gene3D" id="3.10.10.10">
    <property type="entry name" value="HIV Type 1 Reverse Transcriptase, subunit A, domain 1"/>
    <property type="match status" value="1"/>
</dbReference>
<dbReference type="PANTHER" id="PTHR24559:SF450">
    <property type="entry name" value="RNA-DIRECTED DNA POLYMERASE HOMOLOG"/>
    <property type="match status" value="1"/>
</dbReference>
<gene>
    <name evidence="2" type="ORF">CR513_49023</name>
</gene>
<organism evidence="2 3">
    <name type="scientific">Mucuna pruriens</name>
    <name type="common">Velvet bean</name>
    <name type="synonym">Dolichos pruriens</name>
    <dbReference type="NCBI Taxonomy" id="157652"/>
    <lineage>
        <taxon>Eukaryota</taxon>
        <taxon>Viridiplantae</taxon>
        <taxon>Streptophyta</taxon>
        <taxon>Embryophyta</taxon>
        <taxon>Tracheophyta</taxon>
        <taxon>Spermatophyta</taxon>
        <taxon>Magnoliopsida</taxon>
        <taxon>eudicotyledons</taxon>
        <taxon>Gunneridae</taxon>
        <taxon>Pentapetalae</taxon>
        <taxon>rosids</taxon>
        <taxon>fabids</taxon>
        <taxon>Fabales</taxon>
        <taxon>Fabaceae</taxon>
        <taxon>Papilionoideae</taxon>
        <taxon>50 kb inversion clade</taxon>
        <taxon>NPAAA clade</taxon>
        <taxon>indigoferoid/millettioid clade</taxon>
        <taxon>Phaseoleae</taxon>
        <taxon>Mucuna</taxon>
    </lineage>
</organism>
<dbReference type="EMBL" id="QJKJ01011260">
    <property type="protein sequence ID" value="RDX71607.1"/>
    <property type="molecule type" value="Genomic_DNA"/>
</dbReference>
<feature type="region of interest" description="Disordered" evidence="1">
    <location>
        <begin position="198"/>
        <end position="270"/>
    </location>
</feature>
<dbReference type="InterPro" id="IPR053134">
    <property type="entry name" value="RNA-dir_DNA_polymerase"/>
</dbReference>
<evidence type="ECO:0000313" key="2">
    <source>
        <dbReference type="EMBL" id="RDX71607.1"/>
    </source>
</evidence>
<dbReference type="InterPro" id="IPR043128">
    <property type="entry name" value="Rev_trsase/Diguanyl_cyclase"/>
</dbReference>
<evidence type="ECO:0000313" key="3">
    <source>
        <dbReference type="Proteomes" id="UP000257109"/>
    </source>
</evidence>
<feature type="non-terminal residue" evidence="2">
    <location>
        <position position="1"/>
    </location>
</feature>
<sequence>MVVEFTLDSIYIPFSCTSFIFSVAHDSSMAFLSIEEAQSWTERPKVLRGDRLGCHRILVDLILSALANRGEPSPHHIPHLDDLLDKLCSACIFSNFDLRSRYHQIYMGEGNEWKTTFKTKFVLYEWLIMNQVLRNAHMEHVHACLGDILHAFKLIPHCSSPPYGVEGEAGQGLVVPVAWDVSMFLIFLGCGKSQAMDISAHQEEPQSRRSHSGQTESFLDRSTLQPSSPKERNGPAKLSGLSSVPLQPNPSQLLRHSSKKLVAQGGSSEG</sequence>
<dbReference type="OrthoDB" id="420169at2759"/>
<keyword evidence="3" id="KW-1185">Reference proteome</keyword>
<reference evidence="2" key="1">
    <citation type="submission" date="2018-05" db="EMBL/GenBank/DDBJ databases">
        <title>Draft genome of Mucuna pruriens seed.</title>
        <authorList>
            <person name="Nnadi N.E."/>
            <person name="Vos R."/>
            <person name="Hasami M.H."/>
            <person name="Devisetty U.K."/>
            <person name="Aguiy J.C."/>
        </authorList>
    </citation>
    <scope>NUCLEOTIDE SEQUENCE [LARGE SCALE GENOMIC DNA]</scope>
    <source>
        <strain evidence="2">JCA_2017</strain>
    </source>
</reference>
<dbReference type="SUPFAM" id="SSF56672">
    <property type="entry name" value="DNA/RNA polymerases"/>
    <property type="match status" value="1"/>
</dbReference>